<evidence type="ECO:0000313" key="1">
    <source>
        <dbReference type="EMBL" id="SCC57406.1"/>
    </source>
</evidence>
<dbReference type="Proteomes" id="UP000242818">
    <property type="component" value="Unassembled WGS sequence"/>
</dbReference>
<reference evidence="1 2" key="1">
    <citation type="submission" date="2016-08" db="EMBL/GenBank/DDBJ databases">
        <authorList>
            <person name="Seilhamer J.J."/>
        </authorList>
    </citation>
    <scope>NUCLEOTIDE SEQUENCE [LARGE SCALE GENOMIC DNA]</scope>
    <source>
        <strain evidence="1 2">A37T2</strain>
    </source>
</reference>
<keyword evidence="1" id="KW-0449">Lipoprotein</keyword>
<dbReference type="Gene3D" id="1.25.40.390">
    <property type="match status" value="1"/>
</dbReference>
<keyword evidence="2" id="KW-1185">Reference proteome</keyword>
<evidence type="ECO:0000313" key="2">
    <source>
        <dbReference type="Proteomes" id="UP000242818"/>
    </source>
</evidence>
<dbReference type="RefSeq" id="WP_089714651.1">
    <property type="nucleotide sequence ID" value="NZ_FMAR01000015.1"/>
</dbReference>
<accession>A0A1C4FNG6</accession>
<name>A0A1C4FNG6_9BACT</name>
<protein>
    <submittedName>
        <fullName evidence="1">Susd and RagB outer membrane lipoprotein</fullName>
    </submittedName>
</protein>
<dbReference type="EMBL" id="FMAR01000015">
    <property type="protein sequence ID" value="SCC57406.1"/>
    <property type="molecule type" value="Genomic_DNA"/>
</dbReference>
<dbReference type="PROSITE" id="PS51257">
    <property type="entry name" value="PROKAR_LIPOPROTEIN"/>
    <property type="match status" value="1"/>
</dbReference>
<dbReference type="InterPro" id="IPR024302">
    <property type="entry name" value="SusD-like"/>
</dbReference>
<dbReference type="OrthoDB" id="843771at2"/>
<gene>
    <name evidence="1" type="ORF">GA0116948_115108</name>
</gene>
<dbReference type="SUPFAM" id="SSF48452">
    <property type="entry name" value="TPR-like"/>
    <property type="match status" value="1"/>
</dbReference>
<dbReference type="InterPro" id="IPR011990">
    <property type="entry name" value="TPR-like_helical_dom_sf"/>
</dbReference>
<sequence>MKKLLSNKTLAIGATAITLFASGCTKSFEDINKNPYGLSNEQLAVDYQNLGEPLKQAELNIYNGTATWMFQVQQNLNADIFSGYMMTKSDFGATNNHTYNLNAGWNTSAWDYAYPNVMSPIRGVLAATTDPKYASYHAWAQILKVEGMHRVSDIYGPIVYSHYGTVNADGSVTYDSQKEVYYQFFTDLDSAITTLTQLVADKALPTFTDFDLAYGGSFEQWLKFANTLRLRLALRIVNVDPEKAKLEGELSLANPGGFLETKDDNLNINTGNTPNPLTVISQSWTDISFGAPIACYLNGYNDPRASKYANKATFPASVADKIIGIRNGVDVGSAAKYAGYSTLPTYPNTVQWMTAAEAWFLRAEAAIRQWTGAGDAQTNYEKGVRTSFDQYGVTGSADAYLADATSTEEPYVDPLATVAGANDVPAGSPYLSTITIKWNAADPFERQLERIITQKWLANYPEGEEAWAEFRRTGYPKLFPVVNNNSNGTISTSLFIRRLPFAQSEVGTNPAGVAAATALLGGPDNGGTALWWDTRH</sequence>
<dbReference type="STRING" id="1335309.GA0116948_115108"/>
<dbReference type="AlphaFoldDB" id="A0A1C4FNG6"/>
<organism evidence="1 2">
    <name type="scientific">Chitinophaga costaii</name>
    <dbReference type="NCBI Taxonomy" id="1335309"/>
    <lineage>
        <taxon>Bacteria</taxon>
        <taxon>Pseudomonadati</taxon>
        <taxon>Bacteroidota</taxon>
        <taxon>Chitinophagia</taxon>
        <taxon>Chitinophagales</taxon>
        <taxon>Chitinophagaceae</taxon>
        <taxon>Chitinophaga</taxon>
    </lineage>
</organism>
<proteinExistence type="predicted"/>
<dbReference type="Pfam" id="PF12741">
    <property type="entry name" value="SusD-like"/>
    <property type="match status" value="1"/>
</dbReference>